<evidence type="ECO:0000256" key="11">
    <source>
        <dbReference type="RuleBase" id="RU363032"/>
    </source>
</evidence>
<evidence type="ECO:0000256" key="9">
    <source>
        <dbReference type="ARBA" id="ARBA00023136"/>
    </source>
</evidence>
<evidence type="ECO:0000256" key="6">
    <source>
        <dbReference type="ARBA" id="ARBA00022475"/>
    </source>
</evidence>
<feature type="transmembrane region" description="Helical" evidence="11">
    <location>
        <begin position="106"/>
        <end position="124"/>
    </location>
</feature>
<dbReference type="KEGG" id="ngg:RG540_CH41610"/>
<dbReference type="Gene3D" id="1.10.3720.10">
    <property type="entry name" value="MetI-like"/>
    <property type="match status" value="1"/>
</dbReference>
<evidence type="ECO:0000256" key="4">
    <source>
        <dbReference type="ARBA" id="ARBA00020515"/>
    </source>
</evidence>
<dbReference type="InterPro" id="IPR000515">
    <property type="entry name" value="MetI-like"/>
</dbReference>
<keyword evidence="6 12" id="KW-1003">Cell membrane</keyword>
<name>A0A068SWT8_NEOGA</name>
<evidence type="ECO:0000313" key="14">
    <source>
        <dbReference type="EMBL" id="CDN50304.1"/>
    </source>
</evidence>
<feature type="transmembrane region" description="Helical" evidence="11">
    <location>
        <begin position="271"/>
        <end position="292"/>
    </location>
</feature>
<keyword evidence="12" id="KW-0997">Cell inner membrane</keyword>
<dbReference type="CDD" id="cd06261">
    <property type="entry name" value="TM_PBP2"/>
    <property type="match status" value="1"/>
</dbReference>
<feature type="transmembrane region" description="Helical" evidence="11">
    <location>
        <begin position="170"/>
        <end position="191"/>
    </location>
</feature>
<comment type="subcellular location">
    <subcellularLocation>
        <location evidence="12">Cell inner membrane</location>
        <topology evidence="12">Multi-pass membrane protein</topology>
    </subcellularLocation>
    <subcellularLocation>
        <location evidence="1 11">Cell membrane</location>
        <topology evidence="1 11">Multi-pass membrane protein</topology>
    </subcellularLocation>
</comment>
<dbReference type="SUPFAM" id="SSF161098">
    <property type="entry name" value="MetI-like"/>
    <property type="match status" value="1"/>
</dbReference>
<dbReference type="PROSITE" id="PS50928">
    <property type="entry name" value="ABC_TM1"/>
    <property type="match status" value="1"/>
</dbReference>
<dbReference type="InterPro" id="IPR035906">
    <property type="entry name" value="MetI-like_sf"/>
</dbReference>
<evidence type="ECO:0000259" key="13">
    <source>
        <dbReference type="PROSITE" id="PS50928"/>
    </source>
</evidence>
<comment type="function">
    <text evidence="10 12">Part of the ABC transporter complex UgpBAEC involved in sn-glycerol-3-phosphate (G3P) import. Probably responsible for the translocation of the substrate across the membrane.</text>
</comment>
<evidence type="ECO:0000256" key="3">
    <source>
        <dbReference type="ARBA" id="ARBA00011557"/>
    </source>
</evidence>
<dbReference type="GO" id="GO:0005886">
    <property type="term" value="C:plasma membrane"/>
    <property type="evidence" value="ECO:0007669"/>
    <property type="project" value="UniProtKB-SubCell"/>
</dbReference>
<organism evidence="14 15">
    <name type="scientific">Neorhizobium galegae bv. orientalis str. HAMBI 540</name>
    <dbReference type="NCBI Taxonomy" id="1028800"/>
    <lineage>
        <taxon>Bacteria</taxon>
        <taxon>Pseudomonadati</taxon>
        <taxon>Pseudomonadota</taxon>
        <taxon>Alphaproteobacteria</taxon>
        <taxon>Hyphomicrobiales</taxon>
        <taxon>Rhizobiaceae</taxon>
        <taxon>Rhizobium/Agrobacterium group</taxon>
        <taxon>Neorhizobium</taxon>
    </lineage>
</organism>
<dbReference type="EMBL" id="HG938353">
    <property type="protein sequence ID" value="CDN50304.1"/>
    <property type="molecule type" value="Genomic_DNA"/>
</dbReference>
<feature type="transmembrane region" description="Helical" evidence="11">
    <location>
        <begin position="70"/>
        <end position="99"/>
    </location>
</feature>
<evidence type="ECO:0000256" key="7">
    <source>
        <dbReference type="ARBA" id="ARBA00022692"/>
    </source>
</evidence>
<evidence type="ECO:0000256" key="8">
    <source>
        <dbReference type="ARBA" id="ARBA00022989"/>
    </source>
</evidence>
<keyword evidence="7 11" id="KW-0812">Transmembrane</keyword>
<dbReference type="PANTHER" id="PTHR43744">
    <property type="entry name" value="ABC TRANSPORTER PERMEASE PROTEIN MG189-RELATED-RELATED"/>
    <property type="match status" value="1"/>
</dbReference>
<dbReference type="Proteomes" id="UP000028181">
    <property type="component" value="Chromosome I"/>
</dbReference>
<comment type="similarity">
    <text evidence="2 11">Belongs to the binding-protein-dependent transport system permease family.</text>
</comment>
<evidence type="ECO:0000256" key="10">
    <source>
        <dbReference type="ARBA" id="ARBA00037054"/>
    </source>
</evidence>
<evidence type="ECO:0000256" key="2">
    <source>
        <dbReference type="ARBA" id="ARBA00009306"/>
    </source>
</evidence>
<dbReference type="eggNOG" id="COG0395">
    <property type="taxonomic scope" value="Bacteria"/>
</dbReference>
<sequence>MVERHTGLSIFCHVVLLIGAAIVCMPLYFAFVAGSLTVGEVQQVPFPLVPGGHFVENTVLAWNEGQFSRLYVNSVIVTVGIVVGKLTVSLIAGFAVTYFRFPFRMTAFWLIFISLMLPVEVRIIPTYEAVADAGGPLRSLFEAIGLTGFIADRTGYQLDAALQWNMINSYGGLILPLIASASATFLFRQFFLTVPDELCEAAKLDGAGPLKFFWDVLLPLSRANIAALSIILFLYGWNQYLWPLLFTTEKAMSTAMIGLKDLIPVADAQPAWNIAMAASFFVMAPPALVILLMQRWFTKGLVDSSK</sequence>
<dbReference type="Pfam" id="PF00528">
    <property type="entry name" value="BPD_transp_1"/>
    <property type="match status" value="1"/>
</dbReference>
<keyword evidence="15" id="KW-1185">Reference proteome</keyword>
<keyword evidence="5 11" id="KW-0813">Transport</keyword>
<dbReference type="GeneID" id="24258674"/>
<dbReference type="HOGENOM" id="CLU_016047_1_1_5"/>
<feature type="transmembrane region" description="Helical" evidence="11">
    <location>
        <begin position="7"/>
        <end position="31"/>
    </location>
</feature>
<dbReference type="GO" id="GO:0055085">
    <property type="term" value="P:transmembrane transport"/>
    <property type="evidence" value="ECO:0007669"/>
    <property type="project" value="InterPro"/>
</dbReference>
<keyword evidence="9 11" id="KW-0472">Membrane</keyword>
<evidence type="ECO:0000313" key="15">
    <source>
        <dbReference type="Proteomes" id="UP000028181"/>
    </source>
</evidence>
<feature type="domain" description="ABC transmembrane type-1" evidence="13">
    <location>
        <begin position="71"/>
        <end position="293"/>
    </location>
</feature>
<accession>A0A068SWT8</accession>
<evidence type="ECO:0000256" key="5">
    <source>
        <dbReference type="ARBA" id="ARBA00022448"/>
    </source>
</evidence>
<evidence type="ECO:0000256" key="12">
    <source>
        <dbReference type="RuleBase" id="RU363056"/>
    </source>
</evidence>
<dbReference type="OrthoDB" id="9815445at2"/>
<reference evidence="15" key="1">
    <citation type="journal article" date="2014" name="BMC Genomics">
        <title>Genome sequencing of two Neorhizobium galegae strains reveals a noeT gene responsible for the unusual acetylation of the nodulation factors.</title>
        <authorList>
            <person name="Osterman J."/>
            <person name="Marsh J."/>
            <person name="Laine P.K."/>
            <person name="Zeng Z."/>
            <person name="Alatalo E."/>
            <person name="Sullivan J.T."/>
            <person name="Young J.P."/>
            <person name="Thomas-Oates J."/>
            <person name="Paulin L."/>
            <person name="Lindstrom K."/>
        </authorList>
    </citation>
    <scope>NUCLEOTIDE SEQUENCE [LARGE SCALE GENOMIC DNA]</scope>
    <source>
        <strain evidence="15">HAMBI 540</strain>
    </source>
</reference>
<evidence type="ECO:0000256" key="1">
    <source>
        <dbReference type="ARBA" id="ARBA00004651"/>
    </source>
</evidence>
<feature type="transmembrane region" description="Helical" evidence="11">
    <location>
        <begin position="212"/>
        <end position="237"/>
    </location>
</feature>
<dbReference type="AlphaFoldDB" id="A0A068SWT8"/>
<dbReference type="PANTHER" id="PTHR43744:SF8">
    <property type="entry name" value="SN-GLYCEROL-3-PHOSPHATE TRANSPORT SYSTEM PERMEASE PROTEIN UGPE"/>
    <property type="match status" value="1"/>
</dbReference>
<dbReference type="PATRIC" id="fig|1028800.3.peg.4216"/>
<protein>
    <recommendedName>
        <fullName evidence="4 12">sn-glycerol-3-phosphate transport system permease protein UgpE</fullName>
    </recommendedName>
</protein>
<proteinExistence type="inferred from homology"/>
<gene>
    <name evidence="12" type="primary">ugpE</name>
    <name evidence="14" type="ORF">RG540_CH41610</name>
</gene>
<comment type="subunit">
    <text evidence="3 12">The complex is composed of two ATP-binding proteins (UgpC), two transmembrane proteins (UgpA and UgpE) and a solute-binding protein (UgpB).</text>
</comment>
<keyword evidence="8 11" id="KW-1133">Transmembrane helix</keyword>
<dbReference type="RefSeq" id="WP_038591847.1">
    <property type="nucleotide sequence ID" value="NZ_HG938353.1"/>
</dbReference>